<evidence type="ECO:0000256" key="3">
    <source>
        <dbReference type="ARBA" id="ARBA00022692"/>
    </source>
</evidence>
<feature type="coiled-coil region" evidence="8">
    <location>
        <begin position="122"/>
        <end position="184"/>
    </location>
</feature>
<dbReference type="PANTHER" id="PTHR11537:SF254">
    <property type="entry name" value="POTASSIUM VOLTAGE-GATED CHANNEL PROTEIN SHAB"/>
    <property type="match status" value="1"/>
</dbReference>
<dbReference type="RefSeq" id="WP_069187019.1">
    <property type="nucleotide sequence ID" value="NZ_FLYE01000012.1"/>
</dbReference>
<evidence type="ECO:0000256" key="5">
    <source>
        <dbReference type="ARBA" id="ARBA00023065"/>
    </source>
</evidence>
<feature type="domain" description="Potassium channel" evidence="10">
    <location>
        <begin position="32"/>
        <end position="109"/>
    </location>
</feature>
<organism evidence="11 12">
    <name type="scientific">Candidatus Terasakiella magnetica</name>
    <dbReference type="NCBI Taxonomy" id="1867952"/>
    <lineage>
        <taxon>Bacteria</taxon>
        <taxon>Pseudomonadati</taxon>
        <taxon>Pseudomonadota</taxon>
        <taxon>Alphaproteobacteria</taxon>
        <taxon>Rhodospirillales</taxon>
        <taxon>Terasakiellaceae</taxon>
        <taxon>Terasakiella</taxon>
    </lineage>
</organism>
<keyword evidence="8" id="KW-0175">Coiled coil</keyword>
<comment type="subcellular location">
    <subcellularLocation>
        <location evidence="1">Membrane</location>
        <topology evidence="1">Multi-pass membrane protein</topology>
    </subcellularLocation>
</comment>
<evidence type="ECO:0000256" key="4">
    <source>
        <dbReference type="ARBA" id="ARBA00022989"/>
    </source>
</evidence>
<dbReference type="InterPro" id="IPR013099">
    <property type="entry name" value="K_chnl_dom"/>
</dbReference>
<sequence>MIVSLFQKYIRYFSISKMDYISVFITLGGVTLLVIALCAPVLYWAEASAVDANIKSFEDAVWLSFMIVTTIGFGDFYPVTGLGRFIAIPLAATGIGVFGTLAGYIGSVVLDKVVRQATTDMLHQQNSRIELLAKQNNELNAHIREIASENKELNRMIVELSKNNEALNRKIDHDTDEILKALREK</sequence>
<dbReference type="GO" id="GO:0005249">
    <property type="term" value="F:voltage-gated potassium channel activity"/>
    <property type="evidence" value="ECO:0007669"/>
    <property type="project" value="InterPro"/>
</dbReference>
<dbReference type="Pfam" id="PF07885">
    <property type="entry name" value="Ion_trans_2"/>
    <property type="match status" value="1"/>
</dbReference>
<dbReference type="AlphaFoldDB" id="A0A1C3RGE0"/>
<keyword evidence="3 9" id="KW-0812">Transmembrane</keyword>
<evidence type="ECO:0000313" key="12">
    <source>
        <dbReference type="Proteomes" id="UP000231658"/>
    </source>
</evidence>
<evidence type="ECO:0000256" key="6">
    <source>
        <dbReference type="ARBA" id="ARBA00023136"/>
    </source>
</evidence>
<keyword evidence="5" id="KW-0406">Ion transport</keyword>
<keyword evidence="4 9" id="KW-1133">Transmembrane helix</keyword>
<evidence type="ECO:0000313" key="11">
    <source>
        <dbReference type="EMBL" id="SCA56350.1"/>
    </source>
</evidence>
<dbReference type="GO" id="GO:0001508">
    <property type="term" value="P:action potential"/>
    <property type="evidence" value="ECO:0007669"/>
    <property type="project" value="TreeGrafter"/>
</dbReference>
<dbReference type="OrthoDB" id="2974133at2"/>
<reference evidence="11 12" key="1">
    <citation type="submission" date="2016-07" db="EMBL/GenBank/DDBJ databases">
        <authorList>
            <person name="Lefevre C.T."/>
        </authorList>
    </citation>
    <scope>NUCLEOTIDE SEQUENCE [LARGE SCALE GENOMIC DNA]</scope>
    <source>
        <strain evidence="11">PR1</strain>
    </source>
</reference>
<keyword evidence="7" id="KW-0407">Ion channel</keyword>
<gene>
    <name evidence="11" type="ORF">MTBPR1_20198</name>
</gene>
<dbReference type="Gene3D" id="1.10.287.70">
    <property type="match status" value="1"/>
</dbReference>
<keyword evidence="2" id="KW-0813">Transport</keyword>
<evidence type="ECO:0000256" key="8">
    <source>
        <dbReference type="SAM" id="Coils"/>
    </source>
</evidence>
<dbReference type="InterPro" id="IPR028325">
    <property type="entry name" value="VG_K_chnl"/>
</dbReference>
<evidence type="ECO:0000256" key="1">
    <source>
        <dbReference type="ARBA" id="ARBA00004141"/>
    </source>
</evidence>
<feature type="transmembrane region" description="Helical" evidence="9">
    <location>
        <begin position="20"/>
        <end position="45"/>
    </location>
</feature>
<dbReference type="PANTHER" id="PTHR11537">
    <property type="entry name" value="VOLTAGE-GATED POTASSIUM CHANNEL"/>
    <property type="match status" value="1"/>
</dbReference>
<dbReference type="SUPFAM" id="SSF81324">
    <property type="entry name" value="Voltage-gated potassium channels"/>
    <property type="match status" value="1"/>
</dbReference>
<dbReference type="STRING" id="1867952.MTBPR1_20198"/>
<evidence type="ECO:0000259" key="10">
    <source>
        <dbReference type="Pfam" id="PF07885"/>
    </source>
</evidence>
<protein>
    <recommendedName>
        <fullName evidence="10">Potassium channel domain-containing protein</fullName>
    </recommendedName>
</protein>
<feature type="transmembrane region" description="Helical" evidence="9">
    <location>
        <begin position="85"/>
        <end position="106"/>
    </location>
</feature>
<dbReference type="Proteomes" id="UP000231658">
    <property type="component" value="Unassembled WGS sequence"/>
</dbReference>
<dbReference type="GO" id="GO:0008076">
    <property type="term" value="C:voltage-gated potassium channel complex"/>
    <property type="evidence" value="ECO:0007669"/>
    <property type="project" value="InterPro"/>
</dbReference>
<evidence type="ECO:0000256" key="7">
    <source>
        <dbReference type="ARBA" id="ARBA00023303"/>
    </source>
</evidence>
<keyword evidence="6 9" id="KW-0472">Membrane</keyword>
<proteinExistence type="predicted"/>
<dbReference type="EMBL" id="FLYE01000012">
    <property type="protein sequence ID" value="SCA56350.1"/>
    <property type="molecule type" value="Genomic_DNA"/>
</dbReference>
<evidence type="ECO:0000256" key="9">
    <source>
        <dbReference type="SAM" id="Phobius"/>
    </source>
</evidence>
<name>A0A1C3RGE0_9PROT</name>
<keyword evidence="12" id="KW-1185">Reference proteome</keyword>
<evidence type="ECO:0000256" key="2">
    <source>
        <dbReference type="ARBA" id="ARBA00022448"/>
    </source>
</evidence>
<accession>A0A1C3RGE0</accession>